<dbReference type="Proteomes" id="UP000319257">
    <property type="component" value="Unassembled WGS sequence"/>
</dbReference>
<comment type="caution">
    <text evidence="8">The sequence shown here is derived from an EMBL/GenBank/DDBJ whole genome shotgun (WGS) entry which is preliminary data.</text>
</comment>
<dbReference type="EMBL" id="SKBQ01000007">
    <property type="protein sequence ID" value="TPX08169.1"/>
    <property type="molecule type" value="Genomic_DNA"/>
</dbReference>
<sequence length="310" mass="35021">MAVVPGLCPRIDSGFEPSEPSRTRTGSLEKLRLRLISYEDLPAWYQDNKFLRHGYRSVSDSTKSCFASWFYMHNETINIYSHGIPAIIFLLGEFYICAYLRLKYPQASVGDYLVLACFLLTAAICLGLSTSYHTLMNHSQHVSELWLRLDFVGIIVLILGHFFSGIYVVFWCDMTLRAAYWGMIAALGALSIIVLVLPKFQGLEWRTFRLCCFVGTGFSGLVPIIHGIKAYGINRMIQMSGLPYYFGEGGLFLLGVIIYSTRFPECIKPGMFDIYGSSHQLFHILVVFAMAVHLTGVLIAYDKNYNSQVC</sequence>
<feature type="binding site" evidence="5">
    <location>
        <position position="283"/>
    </location>
    <ligand>
        <name>Zn(2+)</name>
        <dbReference type="ChEBI" id="CHEBI:29105"/>
    </ligand>
</feature>
<organism evidence="8 9">
    <name type="scientific">Thyridium curvatum</name>
    <dbReference type="NCBI Taxonomy" id="1093900"/>
    <lineage>
        <taxon>Eukaryota</taxon>
        <taxon>Fungi</taxon>
        <taxon>Dikarya</taxon>
        <taxon>Ascomycota</taxon>
        <taxon>Pezizomycotina</taxon>
        <taxon>Sordariomycetes</taxon>
        <taxon>Sordariomycetidae</taxon>
        <taxon>Thyridiales</taxon>
        <taxon>Thyridiaceae</taxon>
        <taxon>Thyridium</taxon>
    </lineage>
</organism>
<evidence type="ECO:0000256" key="5">
    <source>
        <dbReference type="PIRSR" id="PIRSR604254-1"/>
    </source>
</evidence>
<evidence type="ECO:0000256" key="4">
    <source>
        <dbReference type="ARBA" id="ARBA00023136"/>
    </source>
</evidence>
<evidence type="ECO:0000256" key="6">
    <source>
        <dbReference type="SAM" id="Phobius"/>
    </source>
</evidence>
<protein>
    <recommendedName>
        <fullName evidence="10">MPR-like GPCR protein</fullName>
    </recommendedName>
</protein>
<feature type="transmembrane region" description="Helical" evidence="6">
    <location>
        <begin position="281"/>
        <end position="301"/>
    </location>
</feature>
<comment type="subcellular location">
    <subcellularLocation>
        <location evidence="1">Membrane</location>
        <topology evidence="1">Multi-pass membrane protein</topology>
    </subcellularLocation>
</comment>
<evidence type="ECO:0000313" key="7">
    <source>
        <dbReference type="EMBL" id="TPX08169.1"/>
    </source>
</evidence>
<proteinExistence type="predicted"/>
<dbReference type="AlphaFoldDB" id="A0A507AVT3"/>
<keyword evidence="2 6" id="KW-0812">Transmembrane</keyword>
<dbReference type="PANTHER" id="PTHR20855">
    <property type="entry name" value="ADIPOR/PROGESTIN RECEPTOR-RELATED"/>
    <property type="match status" value="1"/>
</dbReference>
<feature type="transmembrane region" description="Helical" evidence="6">
    <location>
        <begin position="207"/>
        <end position="230"/>
    </location>
</feature>
<keyword evidence="3 6" id="KW-1133">Transmembrane helix</keyword>
<accession>A0A507AVT3</accession>
<gene>
    <name evidence="7" type="ORF">E0L32_001744</name>
    <name evidence="8" type="ORF">E0L32_001935</name>
</gene>
<evidence type="ECO:0000313" key="9">
    <source>
        <dbReference type="Proteomes" id="UP000319257"/>
    </source>
</evidence>
<dbReference type="GO" id="GO:0006882">
    <property type="term" value="P:intracellular zinc ion homeostasis"/>
    <property type="evidence" value="ECO:0007669"/>
    <property type="project" value="TreeGrafter"/>
</dbReference>
<keyword evidence="4 6" id="KW-0472">Membrane</keyword>
<name>A0A507AVT3_9PEZI</name>
<evidence type="ECO:0008006" key="10">
    <source>
        <dbReference type="Google" id="ProtNLM"/>
    </source>
</evidence>
<dbReference type="GO" id="GO:0046872">
    <property type="term" value="F:metal ion binding"/>
    <property type="evidence" value="ECO:0007669"/>
    <property type="project" value="UniProtKB-KW"/>
</dbReference>
<dbReference type="OrthoDB" id="529367at2759"/>
<dbReference type="GO" id="GO:0016020">
    <property type="term" value="C:membrane"/>
    <property type="evidence" value="ECO:0007669"/>
    <property type="project" value="UniProtKB-SubCell"/>
</dbReference>
<dbReference type="GeneID" id="41969191"/>
<evidence type="ECO:0000313" key="8">
    <source>
        <dbReference type="EMBL" id="TPX08360.1"/>
    </source>
</evidence>
<dbReference type="Pfam" id="PF03006">
    <property type="entry name" value="HlyIII"/>
    <property type="match status" value="1"/>
</dbReference>
<feature type="binding site" evidence="5">
    <location>
        <position position="133"/>
    </location>
    <ligand>
        <name>Zn(2+)</name>
        <dbReference type="ChEBI" id="CHEBI:29105"/>
    </ligand>
</feature>
<evidence type="ECO:0000256" key="1">
    <source>
        <dbReference type="ARBA" id="ARBA00004141"/>
    </source>
</evidence>
<keyword evidence="5" id="KW-0862">Zinc</keyword>
<feature type="transmembrane region" description="Helical" evidence="6">
    <location>
        <begin position="79"/>
        <end position="100"/>
    </location>
</feature>
<feature type="binding site" evidence="5">
    <location>
        <position position="279"/>
    </location>
    <ligand>
        <name>Zn(2+)</name>
        <dbReference type="ChEBI" id="CHEBI:29105"/>
    </ligand>
</feature>
<feature type="transmembrane region" description="Helical" evidence="6">
    <location>
        <begin position="151"/>
        <end position="172"/>
    </location>
</feature>
<feature type="transmembrane region" description="Helical" evidence="6">
    <location>
        <begin position="179"/>
        <end position="201"/>
    </location>
</feature>
<dbReference type="EMBL" id="SKBQ01000007">
    <property type="protein sequence ID" value="TPX08360.1"/>
    <property type="molecule type" value="Genomic_DNA"/>
</dbReference>
<dbReference type="RefSeq" id="XP_030989880.1">
    <property type="nucleotide sequence ID" value="XM_031135857.1"/>
</dbReference>
<feature type="transmembrane region" description="Helical" evidence="6">
    <location>
        <begin position="242"/>
        <end position="261"/>
    </location>
</feature>
<feature type="transmembrane region" description="Helical" evidence="6">
    <location>
        <begin position="112"/>
        <end position="131"/>
    </location>
</feature>
<evidence type="ECO:0000256" key="2">
    <source>
        <dbReference type="ARBA" id="ARBA00022692"/>
    </source>
</evidence>
<keyword evidence="9" id="KW-1185">Reference proteome</keyword>
<dbReference type="GO" id="GO:0038023">
    <property type="term" value="F:signaling receptor activity"/>
    <property type="evidence" value="ECO:0007669"/>
    <property type="project" value="TreeGrafter"/>
</dbReference>
<dbReference type="InterPro" id="IPR004254">
    <property type="entry name" value="AdipoR/HlyIII-related"/>
</dbReference>
<dbReference type="STRING" id="1093900.A0A507AVT3"/>
<dbReference type="InParanoid" id="A0A507AVT3"/>
<dbReference type="PANTHER" id="PTHR20855:SF130">
    <property type="entry name" value="HAEMOLYSIN-III FAMILY PROTEIN"/>
    <property type="match status" value="1"/>
</dbReference>
<reference evidence="8 9" key="1">
    <citation type="submission" date="2019-06" db="EMBL/GenBank/DDBJ databases">
        <title>Draft genome sequence of the filamentous fungus Phialemoniopsis curvata isolated from diesel fuel.</title>
        <authorList>
            <person name="Varaljay V.A."/>
            <person name="Lyon W.J."/>
            <person name="Crouch A.L."/>
            <person name="Drake C.E."/>
            <person name="Hollomon J.M."/>
            <person name="Nadeau L.J."/>
            <person name="Nunn H.S."/>
            <person name="Stevenson B.S."/>
            <person name="Bojanowski C.L."/>
            <person name="Crookes-Goodson W.J."/>
        </authorList>
    </citation>
    <scope>NUCLEOTIDE SEQUENCE [LARGE SCALE GENOMIC DNA]</scope>
    <source>
        <strain evidence="8 9">D216</strain>
    </source>
</reference>
<keyword evidence="5" id="KW-0479">Metal-binding</keyword>
<evidence type="ECO:0000256" key="3">
    <source>
        <dbReference type="ARBA" id="ARBA00022989"/>
    </source>
</evidence>